<organism evidence="3">
    <name type="scientific">Brugia timori</name>
    <dbReference type="NCBI Taxonomy" id="42155"/>
    <lineage>
        <taxon>Eukaryota</taxon>
        <taxon>Metazoa</taxon>
        <taxon>Ecdysozoa</taxon>
        <taxon>Nematoda</taxon>
        <taxon>Chromadorea</taxon>
        <taxon>Rhabditida</taxon>
        <taxon>Spirurina</taxon>
        <taxon>Spiruromorpha</taxon>
        <taxon>Filarioidea</taxon>
        <taxon>Onchocercidae</taxon>
        <taxon>Brugia</taxon>
    </lineage>
</organism>
<evidence type="ECO:0000313" key="2">
    <source>
        <dbReference type="Proteomes" id="UP000280834"/>
    </source>
</evidence>
<dbReference type="Proteomes" id="UP000280834">
    <property type="component" value="Unassembled WGS sequence"/>
</dbReference>
<dbReference type="AlphaFoldDB" id="A0A0R3RCY4"/>
<dbReference type="EMBL" id="UZAG01023269">
    <property type="protein sequence ID" value="VDO56212.1"/>
    <property type="molecule type" value="Genomic_DNA"/>
</dbReference>
<reference evidence="3" key="1">
    <citation type="submission" date="2017-02" db="UniProtKB">
        <authorList>
            <consortium name="WormBaseParasite"/>
        </authorList>
    </citation>
    <scope>IDENTIFICATION</scope>
</reference>
<reference evidence="1 2" key="2">
    <citation type="submission" date="2018-11" db="EMBL/GenBank/DDBJ databases">
        <authorList>
            <consortium name="Pathogen Informatics"/>
        </authorList>
    </citation>
    <scope>NUCLEOTIDE SEQUENCE [LARGE SCALE GENOMIC DNA]</scope>
</reference>
<protein>
    <submittedName>
        <fullName evidence="1 3">Uncharacterized protein</fullName>
    </submittedName>
</protein>
<evidence type="ECO:0000313" key="1">
    <source>
        <dbReference type="EMBL" id="VDO56212.1"/>
    </source>
</evidence>
<gene>
    <name evidence="1" type="ORF">BTMF_LOCUS15870</name>
</gene>
<evidence type="ECO:0000313" key="3">
    <source>
        <dbReference type="WBParaSite" id="BTMF_0001790701-mRNA-1"/>
    </source>
</evidence>
<accession>A0A0R3RCY4</accession>
<keyword evidence="2" id="KW-1185">Reference proteome</keyword>
<name>A0A0R3RCY4_9BILA</name>
<dbReference type="WBParaSite" id="BTMF_0001790701-mRNA-1">
    <property type="protein sequence ID" value="BTMF_0001790701-mRNA-1"/>
    <property type="gene ID" value="BTMF_0001790701"/>
</dbReference>
<sequence>MKTMTPIRINPVKQTPYNIVFICEVVDDNDDDESLPSDNTD</sequence>
<proteinExistence type="predicted"/>